<name>A0A0H2MHK8_9PROT</name>
<organism evidence="1 2">
    <name type="scientific">Kiloniella spongiae</name>
    <dbReference type="NCBI Taxonomy" id="1489064"/>
    <lineage>
        <taxon>Bacteria</taxon>
        <taxon>Pseudomonadati</taxon>
        <taxon>Pseudomonadota</taxon>
        <taxon>Alphaproteobacteria</taxon>
        <taxon>Rhodospirillales</taxon>
        <taxon>Kiloniellaceae</taxon>
        <taxon>Kiloniella</taxon>
    </lineage>
</organism>
<dbReference type="RefSeq" id="WP_047763001.1">
    <property type="nucleotide sequence ID" value="NZ_LAQL01000003.1"/>
</dbReference>
<sequence>MHDLEAAKIVSYISPKYPNILNLRDKPGTDPTIDTGTLNPRNKRVIPSKLMFLLNTSILRTGKKIKETLILKNKQRTL</sequence>
<evidence type="ECO:0000313" key="1">
    <source>
        <dbReference type="EMBL" id="KLN61666.1"/>
    </source>
</evidence>
<proteinExistence type="predicted"/>
<dbReference type="STRING" id="1489064.WH96_04835"/>
<protein>
    <submittedName>
        <fullName evidence="1">Uncharacterized protein</fullName>
    </submittedName>
</protein>
<keyword evidence="2" id="KW-1185">Reference proteome</keyword>
<dbReference type="Proteomes" id="UP000035444">
    <property type="component" value="Unassembled WGS sequence"/>
</dbReference>
<accession>A0A0H2MHK8</accession>
<dbReference type="AlphaFoldDB" id="A0A0H2MHK8"/>
<gene>
    <name evidence="1" type="ORF">WH96_04835</name>
</gene>
<reference evidence="1 2" key="1">
    <citation type="submission" date="2015-03" db="EMBL/GenBank/DDBJ databases">
        <title>Genome Sequence of Kiloniella spongiae MEBiC09566, isolated from a marine sponge.</title>
        <authorList>
            <person name="Shao Z."/>
            <person name="Wang L."/>
            <person name="Li X."/>
        </authorList>
    </citation>
    <scope>NUCLEOTIDE SEQUENCE [LARGE SCALE GENOMIC DNA]</scope>
    <source>
        <strain evidence="1 2">MEBiC09566</strain>
    </source>
</reference>
<dbReference type="EMBL" id="LAQL01000003">
    <property type="protein sequence ID" value="KLN61666.1"/>
    <property type="molecule type" value="Genomic_DNA"/>
</dbReference>
<comment type="caution">
    <text evidence="1">The sequence shown here is derived from an EMBL/GenBank/DDBJ whole genome shotgun (WGS) entry which is preliminary data.</text>
</comment>
<evidence type="ECO:0000313" key="2">
    <source>
        <dbReference type="Proteomes" id="UP000035444"/>
    </source>
</evidence>